<dbReference type="Pfam" id="PF00067">
    <property type="entry name" value="p450"/>
    <property type="match status" value="1"/>
</dbReference>
<dbReference type="AlphaFoldDB" id="A0AAN9M7E4"/>
<evidence type="ECO:0000256" key="9">
    <source>
        <dbReference type="ARBA" id="ARBA00023004"/>
    </source>
</evidence>
<evidence type="ECO:0000256" key="7">
    <source>
        <dbReference type="ARBA" id="ARBA00022989"/>
    </source>
</evidence>
<evidence type="ECO:0000256" key="3">
    <source>
        <dbReference type="ARBA" id="ARBA00010617"/>
    </source>
</evidence>
<evidence type="ECO:0000256" key="6">
    <source>
        <dbReference type="ARBA" id="ARBA00022723"/>
    </source>
</evidence>
<evidence type="ECO:0000256" key="8">
    <source>
        <dbReference type="ARBA" id="ARBA00023002"/>
    </source>
</evidence>
<dbReference type="Gene3D" id="1.10.630.10">
    <property type="entry name" value="Cytochrome P450"/>
    <property type="match status" value="1"/>
</dbReference>
<evidence type="ECO:0000256" key="5">
    <source>
        <dbReference type="ARBA" id="ARBA00022692"/>
    </source>
</evidence>
<evidence type="ECO:0000313" key="12">
    <source>
        <dbReference type="EMBL" id="KAK7349660.1"/>
    </source>
</evidence>
<dbReference type="GO" id="GO:0005506">
    <property type="term" value="F:iron ion binding"/>
    <property type="evidence" value="ECO:0007669"/>
    <property type="project" value="InterPro"/>
</dbReference>
<keyword evidence="5" id="KW-0812">Transmembrane</keyword>
<keyword evidence="13" id="KW-1185">Reference proteome</keyword>
<dbReference type="PANTHER" id="PTHR47955:SF22">
    <property type="entry name" value="CYTOCHROME P450 83B1-LIKE"/>
    <property type="match status" value="1"/>
</dbReference>
<evidence type="ECO:0000256" key="4">
    <source>
        <dbReference type="ARBA" id="ARBA00022617"/>
    </source>
</evidence>
<dbReference type="GO" id="GO:0020037">
    <property type="term" value="F:heme binding"/>
    <property type="evidence" value="ECO:0007669"/>
    <property type="project" value="InterPro"/>
</dbReference>
<dbReference type="GO" id="GO:0016020">
    <property type="term" value="C:membrane"/>
    <property type="evidence" value="ECO:0007669"/>
    <property type="project" value="UniProtKB-SubCell"/>
</dbReference>
<protein>
    <submittedName>
        <fullName evidence="12">Uncharacterized protein</fullName>
    </submittedName>
</protein>
<dbReference type="InterPro" id="IPR036396">
    <property type="entry name" value="Cyt_P450_sf"/>
</dbReference>
<comment type="similarity">
    <text evidence="3">Belongs to the cytochrome P450 family.</text>
</comment>
<dbReference type="Proteomes" id="UP001367508">
    <property type="component" value="Unassembled WGS sequence"/>
</dbReference>
<keyword evidence="4" id="KW-0349">Heme</keyword>
<gene>
    <name evidence="12" type="ORF">VNO77_07201</name>
</gene>
<dbReference type="InterPro" id="IPR001128">
    <property type="entry name" value="Cyt_P450"/>
</dbReference>
<sequence>MSVISTITCRIAIGKRYEDEGNESIRFHALMEECAAMLDSFFVSDHVPFSGWIDKLTGLCARLERNFKELDKFYQEVIEEHMDPNRKTSEEKDIVDILLELKKQRSSSIDISVDHIKAVLMQLNEKLFTFLRNDGEQTHKHC</sequence>
<name>A0AAN9M7E4_CANGL</name>
<evidence type="ECO:0000313" key="13">
    <source>
        <dbReference type="Proteomes" id="UP001367508"/>
    </source>
</evidence>
<comment type="caution">
    <text evidence="12">The sequence shown here is derived from an EMBL/GenBank/DDBJ whole genome shotgun (WGS) entry which is preliminary data.</text>
</comment>
<organism evidence="12 13">
    <name type="scientific">Canavalia gladiata</name>
    <name type="common">Sword bean</name>
    <name type="synonym">Dolichos gladiatus</name>
    <dbReference type="NCBI Taxonomy" id="3824"/>
    <lineage>
        <taxon>Eukaryota</taxon>
        <taxon>Viridiplantae</taxon>
        <taxon>Streptophyta</taxon>
        <taxon>Embryophyta</taxon>
        <taxon>Tracheophyta</taxon>
        <taxon>Spermatophyta</taxon>
        <taxon>Magnoliopsida</taxon>
        <taxon>eudicotyledons</taxon>
        <taxon>Gunneridae</taxon>
        <taxon>Pentapetalae</taxon>
        <taxon>rosids</taxon>
        <taxon>fabids</taxon>
        <taxon>Fabales</taxon>
        <taxon>Fabaceae</taxon>
        <taxon>Papilionoideae</taxon>
        <taxon>50 kb inversion clade</taxon>
        <taxon>NPAAA clade</taxon>
        <taxon>indigoferoid/millettioid clade</taxon>
        <taxon>Phaseoleae</taxon>
        <taxon>Canavalia</taxon>
    </lineage>
</organism>
<proteinExistence type="inferred from homology"/>
<dbReference type="SUPFAM" id="SSF48264">
    <property type="entry name" value="Cytochrome P450"/>
    <property type="match status" value="1"/>
</dbReference>
<keyword evidence="6" id="KW-0479">Metal-binding</keyword>
<keyword evidence="10" id="KW-0503">Monooxygenase</keyword>
<evidence type="ECO:0000256" key="1">
    <source>
        <dbReference type="ARBA" id="ARBA00001971"/>
    </source>
</evidence>
<evidence type="ECO:0000256" key="10">
    <source>
        <dbReference type="ARBA" id="ARBA00023033"/>
    </source>
</evidence>
<comment type="subcellular location">
    <subcellularLocation>
        <location evidence="2">Membrane</location>
        <topology evidence="2">Single-pass membrane protein</topology>
    </subcellularLocation>
</comment>
<evidence type="ECO:0000256" key="2">
    <source>
        <dbReference type="ARBA" id="ARBA00004167"/>
    </source>
</evidence>
<dbReference type="EMBL" id="JAYMYQ010000002">
    <property type="protein sequence ID" value="KAK7349660.1"/>
    <property type="molecule type" value="Genomic_DNA"/>
</dbReference>
<dbReference type="GO" id="GO:0016705">
    <property type="term" value="F:oxidoreductase activity, acting on paired donors, with incorporation or reduction of molecular oxygen"/>
    <property type="evidence" value="ECO:0007669"/>
    <property type="project" value="InterPro"/>
</dbReference>
<reference evidence="12 13" key="1">
    <citation type="submission" date="2024-01" db="EMBL/GenBank/DDBJ databases">
        <title>The genomes of 5 underutilized Papilionoideae crops provide insights into root nodulation and disease resistanc.</title>
        <authorList>
            <person name="Jiang F."/>
        </authorList>
    </citation>
    <scope>NUCLEOTIDE SEQUENCE [LARGE SCALE GENOMIC DNA]</scope>
    <source>
        <strain evidence="12">LVBAO_FW01</strain>
        <tissue evidence="12">Leaves</tissue>
    </source>
</reference>
<keyword evidence="7" id="KW-1133">Transmembrane helix</keyword>
<dbReference type="GO" id="GO:0004497">
    <property type="term" value="F:monooxygenase activity"/>
    <property type="evidence" value="ECO:0007669"/>
    <property type="project" value="UniProtKB-KW"/>
</dbReference>
<keyword evidence="11" id="KW-0472">Membrane</keyword>
<dbReference type="PANTHER" id="PTHR47955">
    <property type="entry name" value="CYTOCHROME P450 FAMILY 71 PROTEIN"/>
    <property type="match status" value="1"/>
</dbReference>
<accession>A0AAN9M7E4</accession>
<keyword evidence="8" id="KW-0560">Oxidoreductase</keyword>
<comment type="cofactor">
    <cofactor evidence="1">
        <name>heme</name>
        <dbReference type="ChEBI" id="CHEBI:30413"/>
    </cofactor>
</comment>
<keyword evidence="9" id="KW-0408">Iron</keyword>
<evidence type="ECO:0000256" key="11">
    <source>
        <dbReference type="ARBA" id="ARBA00023136"/>
    </source>
</evidence>